<protein>
    <submittedName>
        <fullName evidence="3">RNA-binding S4 domain-containing protein</fullName>
    </submittedName>
</protein>
<proteinExistence type="predicted"/>
<reference evidence="3 4" key="1">
    <citation type="journal article" date="2019" name="Nat. Microbiol.">
        <title>Mediterranean grassland soil C-N compound turnover is dependent on rainfall and depth, and is mediated by genomically divergent microorganisms.</title>
        <authorList>
            <person name="Diamond S."/>
            <person name="Andeer P.F."/>
            <person name="Li Z."/>
            <person name="Crits-Christoph A."/>
            <person name="Burstein D."/>
            <person name="Anantharaman K."/>
            <person name="Lane K.R."/>
            <person name="Thomas B.C."/>
            <person name="Pan C."/>
            <person name="Northen T.R."/>
            <person name="Banfield J.F."/>
        </authorList>
    </citation>
    <scope>NUCLEOTIDE SEQUENCE [LARGE SCALE GENOMIC DNA]</scope>
    <source>
        <strain evidence="3">WS_11</strain>
    </source>
</reference>
<gene>
    <name evidence="3" type="ORF">E6K81_10590</name>
</gene>
<dbReference type="PROSITE" id="PS50889">
    <property type="entry name" value="S4"/>
    <property type="match status" value="1"/>
</dbReference>
<sequence length="88" mass="9500">MRFDVVLAELRLFKSRTQASLAVQDGLALLNGAVVKPGHGVKPGDRITLTGPAGTRTCEVLELPRASLSRAAARELVREVSREPPPER</sequence>
<dbReference type="Gene3D" id="3.10.290.10">
    <property type="entry name" value="RNA-binding S4 domain"/>
    <property type="match status" value="1"/>
</dbReference>
<dbReference type="EMBL" id="VBPB01000177">
    <property type="protein sequence ID" value="TMQ71232.1"/>
    <property type="molecule type" value="Genomic_DNA"/>
</dbReference>
<evidence type="ECO:0000313" key="4">
    <source>
        <dbReference type="Proteomes" id="UP000319771"/>
    </source>
</evidence>
<accession>A0A538U5R2</accession>
<dbReference type="SUPFAM" id="SSF55174">
    <property type="entry name" value="Alpha-L RNA-binding motif"/>
    <property type="match status" value="1"/>
</dbReference>
<organism evidence="3 4">
    <name type="scientific">Eiseniibacteriota bacterium</name>
    <dbReference type="NCBI Taxonomy" id="2212470"/>
    <lineage>
        <taxon>Bacteria</taxon>
        <taxon>Candidatus Eiseniibacteriota</taxon>
    </lineage>
</organism>
<evidence type="ECO:0000313" key="3">
    <source>
        <dbReference type="EMBL" id="TMQ71232.1"/>
    </source>
</evidence>
<dbReference type="SMART" id="SM00363">
    <property type="entry name" value="S4"/>
    <property type="match status" value="1"/>
</dbReference>
<dbReference type="GO" id="GO:0003723">
    <property type="term" value="F:RNA binding"/>
    <property type="evidence" value="ECO:0007669"/>
    <property type="project" value="UniProtKB-KW"/>
</dbReference>
<dbReference type="InterPro" id="IPR002942">
    <property type="entry name" value="S4_RNA-bd"/>
</dbReference>
<dbReference type="AlphaFoldDB" id="A0A538U5R2"/>
<dbReference type="InterPro" id="IPR036986">
    <property type="entry name" value="S4_RNA-bd_sf"/>
</dbReference>
<feature type="domain" description="RNA-binding S4" evidence="2">
    <location>
        <begin position="1"/>
        <end position="69"/>
    </location>
</feature>
<evidence type="ECO:0000256" key="1">
    <source>
        <dbReference type="PROSITE-ProRule" id="PRU00182"/>
    </source>
</evidence>
<dbReference type="CDD" id="cd00165">
    <property type="entry name" value="S4"/>
    <property type="match status" value="1"/>
</dbReference>
<dbReference type="Pfam" id="PF01479">
    <property type="entry name" value="S4"/>
    <property type="match status" value="1"/>
</dbReference>
<name>A0A538U5R2_UNCEI</name>
<keyword evidence="1" id="KW-0694">RNA-binding</keyword>
<evidence type="ECO:0000259" key="2">
    <source>
        <dbReference type="SMART" id="SM00363"/>
    </source>
</evidence>
<dbReference type="Proteomes" id="UP000319771">
    <property type="component" value="Unassembled WGS sequence"/>
</dbReference>
<comment type="caution">
    <text evidence="3">The sequence shown here is derived from an EMBL/GenBank/DDBJ whole genome shotgun (WGS) entry which is preliminary data.</text>
</comment>